<dbReference type="EMBL" id="LHXT01000012">
    <property type="protein sequence ID" value="KXA98637.1"/>
    <property type="molecule type" value="Genomic_DNA"/>
</dbReference>
<evidence type="ECO:0000313" key="3">
    <source>
        <dbReference type="EMBL" id="KXA98637.1"/>
    </source>
</evidence>
<protein>
    <recommendedName>
        <fullName evidence="5">Molybdate ABC transporter substrate-binding protein</fullName>
    </recommendedName>
</protein>
<comment type="caution">
    <text evidence="3">The sequence shown here is derived from an EMBL/GenBank/DDBJ whole genome shotgun (WGS) entry which is preliminary data.</text>
</comment>
<evidence type="ECO:0000313" key="4">
    <source>
        <dbReference type="Proteomes" id="UP000070257"/>
    </source>
</evidence>
<dbReference type="GO" id="GO:0046872">
    <property type="term" value="F:metal ion binding"/>
    <property type="evidence" value="ECO:0007669"/>
    <property type="project" value="UniProtKB-KW"/>
</dbReference>
<dbReference type="GO" id="GO:0015689">
    <property type="term" value="P:molybdate ion transport"/>
    <property type="evidence" value="ECO:0007669"/>
    <property type="project" value="InterPro"/>
</dbReference>
<dbReference type="NCBIfam" id="TIGR01256">
    <property type="entry name" value="modA"/>
    <property type="match status" value="1"/>
</dbReference>
<dbReference type="PANTHER" id="PTHR30632:SF0">
    <property type="entry name" value="SULFATE-BINDING PROTEIN"/>
    <property type="match status" value="1"/>
</dbReference>
<evidence type="ECO:0000256" key="2">
    <source>
        <dbReference type="ARBA" id="ARBA00022729"/>
    </source>
</evidence>
<keyword evidence="2" id="KW-0732">Signal</keyword>
<name>A0A656YWW5_9EURY</name>
<keyword evidence="1" id="KW-0479">Metal-binding</keyword>
<accession>A0A656YWW5</accession>
<dbReference type="InterPro" id="IPR050682">
    <property type="entry name" value="ModA/WtpA"/>
</dbReference>
<dbReference type="CDD" id="cd13517">
    <property type="entry name" value="PBP2_ModA3_like"/>
    <property type="match status" value="1"/>
</dbReference>
<dbReference type="Gene3D" id="3.40.190.10">
    <property type="entry name" value="Periplasmic binding protein-like II"/>
    <property type="match status" value="2"/>
</dbReference>
<evidence type="ECO:0000256" key="1">
    <source>
        <dbReference type="ARBA" id="ARBA00022723"/>
    </source>
</evidence>
<dbReference type="SUPFAM" id="SSF53850">
    <property type="entry name" value="Periplasmic binding protein-like II"/>
    <property type="match status" value="1"/>
</dbReference>
<evidence type="ECO:0008006" key="5">
    <source>
        <dbReference type="Google" id="ProtNLM"/>
    </source>
</evidence>
<dbReference type="PANTHER" id="PTHR30632">
    <property type="entry name" value="MOLYBDATE-BINDING PERIPLASMIC PROTEIN"/>
    <property type="match status" value="1"/>
</dbReference>
<dbReference type="PIRSF" id="PIRSF004846">
    <property type="entry name" value="ModA"/>
    <property type="match status" value="1"/>
</dbReference>
<proteinExistence type="predicted"/>
<dbReference type="Proteomes" id="UP000070257">
    <property type="component" value="Unassembled WGS sequence"/>
</dbReference>
<dbReference type="AlphaFoldDB" id="A0A656YWW5"/>
<organism evidence="3 4">
    <name type="scientific">candidate division MSBL1 archaeon SCGC-AAA259J03</name>
    <dbReference type="NCBI Taxonomy" id="1698269"/>
    <lineage>
        <taxon>Archaea</taxon>
        <taxon>Methanobacteriati</taxon>
        <taxon>Methanobacteriota</taxon>
        <taxon>candidate division MSBL1</taxon>
    </lineage>
</organism>
<sequence>MLVLALASFGHYFLINQKPDKIIAFCGSASKPALEAAAESYEEKTGIEVELHFSGSGTMLSNMKMSEKGDLYIPGSPDYMVKAIEDNVVFENTTEMISYVVPAIITPENNPKNITSLEDLAGKDVEVGIGEPRSVCVGEYAVEILKVNDLFDRVKNNIKVHAKSCSQTASLAVIGKVDAVIGWRVFHFWNPEKTEIVYINPDKIPKIAFIPAAVSKYSERRKQAAQFIEYLGSSEGNQFFRDYGYIATENEARELAPNADILKV</sequence>
<dbReference type="GO" id="GO:0030973">
    <property type="term" value="F:molybdate ion binding"/>
    <property type="evidence" value="ECO:0007669"/>
    <property type="project" value="TreeGrafter"/>
</dbReference>
<reference evidence="3 4" key="1">
    <citation type="journal article" date="2016" name="Sci. Rep.">
        <title>Metabolic traits of an uncultured archaeal lineage -MSBL1- from brine pools of the Red Sea.</title>
        <authorList>
            <person name="Mwirichia R."/>
            <person name="Alam I."/>
            <person name="Rashid M."/>
            <person name="Vinu M."/>
            <person name="Ba-Alawi W."/>
            <person name="Anthony Kamau A."/>
            <person name="Kamanda Ngugi D."/>
            <person name="Goker M."/>
            <person name="Klenk H.P."/>
            <person name="Bajic V."/>
            <person name="Stingl U."/>
        </authorList>
    </citation>
    <scope>NUCLEOTIDE SEQUENCE [LARGE SCALE GENOMIC DNA]</scope>
    <source>
        <strain evidence="3">SCGC-AAA259J03</strain>
    </source>
</reference>
<gene>
    <name evidence="3" type="ORF">AKJ39_01340</name>
</gene>
<dbReference type="InterPro" id="IPR005950">
    <property type="entry name" value="ModA"/>
</dbReference>
<dbReference type="Pfam" id="PF13531">
    <property type="entry name" value="SBP_bac_11"/>
    <property type="match status" value="1"/>
</dbReference>
<keyword evidence="4" id="KW-1185">Reference proteome</keyword>